<protein>
    <submittedName>
        <fullName evidence="1">Uncharacterized protein</fullName>
    </submittedName>
</protein>
<keyword evidence="2" id="KW-1185">Reference proteome</keyword>
<dbReference type="RefSeq" id="WP_203680187.1">
    <property type="nucleotide sequence ID" value="NZ_BOMW01000027.1"/>
</dbReference>
<evidence type="ECO:0000313" key="2">
    <source>
        <dbReference type="Proteomes" id="UP000629619"/>
    </source>
</evidence>
<dbReference type="AlphaFoldDB" id="A0A919N6T4"/>
<name>A0A919N6T4_9ACTN</name>
<comment type="caution">
    <text evidence="1">The sequence shown here is derived from an EMBL/GenBank/DDBJ whole genome shotgun (WGS) entry which is preliminary data.</text>
</comment>
<gene>
    <name evidence="1" type="ORF">Asi03nite_29790</name>
</gene>
<dbReference type="EMBL" id="BOMW01000027">
    <property type="protein sequence ID" value="GIF05441.1"/>
    <property type="molecule type" value="Genomic_DNA"/>
</dbReference>
<evidence type="ECO:0000313" key="1">
    <source>
        <dbReference type="EMBL" id="GIF05441.1"/>
    </source>
</evidence>
<dbReference type="Proteomes" id="UP000629619">
    <property type="component" value="Unassembled WGS sequence"/>
</dbReference>
<proteinExistence type="predicted"/>
<accession>A0A919N6T4</accession>
<sequence>MTDRADVYVLPHADPTVCLVADGRRVHDLHVSAVERLGDAVLRRWRDHDAGEPATRAVLAAAAKVLAGFDPSARVAALGAAIALGDPGGTWPVRLWLDDLELVDGTTERPSDILRAAAGVPFTDEVATVLAAATRERPVLWIDRDQQLPALAALAHRLRTPVSLAGGFAGAHWAVLRGWLPAGSDLVDVPVYWRLRTCGGGEARWLTRAAGQAWLDYVSADEVRAAGPASGCVAAILGVTAADATGVITAEGERLDWPALTAFAIALDRRGGRLLVEQMLGAPGETAQSTLGTADRLADADLPWRIAGSRPFHLPAQRDGAAPGWAGRPVTVLPGDAALARGPRFAQADLRAVQPDVTARLRRRGRLAPARVAGAYLRLARDTPAADGPALAPGVVVVTIDGECWLVDLAAVRTLRLDPRIGARLAALPPGAPITSAFTGNTRVAAGVTAMLAGTGVLAGVPHADPGGHR</sequence>
<organism evidence="1 2">
    <name type="scientific">Actinoplanes siamensis</name>
    <dbReference type="NCBI Taxonomy" id="1223317"/>
    <lineage>
        <taxon>Bacteria</taxon>
        <taxon>Bacillati</taxon>
        <taxon>Actinomycetota</taxon>
        <taxon>Actinomycetes</taxon>
        <taxon>Micromonosporales</taxon>
        <taxon>Micromonosporaceae</taxon>
        <taxon>Actinoplanes</taxon>
    </lineage>
</organism>
<reference evidence="1" key="1">
    <citation type="submission" date="2021-01" db="EMBL/GenBank/DDBJ databases">
        <title>Whole genome shotgun sequence of Actinoplanes siamensis NBRC 109076.</title>
        <authorList>
            <person name="Komaki H."/>
            <person name="Tamura T."/>
        </authorList>
    </citation>
    <scope>NUCLEOTIDE SEQUENCE</scope>
    <source>
        <strain evidence="1">NBRC 109076</strain>
    </source>
</reference>